<dbReference type="eggNOG" id="COG1407">
    <property type="taxonomic scope" value="Bacteria"/>
</dbReference>
<dbReference type="PANTHER" id="PTHR34990:SF2">
    <property type="entry name" value="BLL8164 PROTEIN"/>
    <property type="match status" value="1"/>
</dbReference>
<dbReference type="GO" id="GO:0016020">
    <property type="term" value="C:membrane"/>
    <property type="evidence" value="ECO:0007669"/>
    <property type="project" value="GOC"/>
</dbReference>
<organism evidence="1 2">
    <name type="scientific">Bradyrhizobium oligotrophicum S58</name>
    <dbReference type="NCBI Taxonomy" id="1245469"/>
    <lineage>
        <taxon>Bacteria</taxon>
        <taxon>Pseudomonadati</taxon>
        <taxon>Pseudomonadota</taxon>
        <taxon>Alphaproteobacteria</taxon>
        <taxon>Hyphomicrobiales</taxon>
        <taxon>Nitrobacteraceae</taxon>
        <taxon>Bradyrhizobium</taxon>
    </lineage>
</organism>
<dbReference type="GeneID" id="301817339"/>
<accession>M4ZT74</accession>
<evidence type="ECO:0000313" key="1">
    <source>
        <dbReference type="EMBL" id="BAM89495.1"/>
    </source>
</evidence>
<evidence type="ECO:0000313" key="2">
    <source>
        <dbReference type="Proteomes" id="UP000011841"/>
    </source>
</evidence>
<dbReference type="GO" id="GO:0009245">
    <property type="term" value="P:lipid A biosynthetic process"/>
    <property type="evidence" value="ECO:0007669"/>
    <property type="project" value="TreeGrafter"/>
</dbReference>
<dbReference type="GO" id="GO:0008758">
    <property type="term" value="F:UDP-2,3-diacylglucosamine hydrolase activity"/>
    <property type="evidence" value="ECO:0007669"/>
    <property type="project" value="TreeGrafter"/>
</dbReference>
<dbReference type="OrthoDB" id="8241491at2"/>
<dbReference type="Proteomes" id="UP000011841">
    <property type="component" value="Chromosome"/>
</dbReference>
<dbReference type="InterPro" id="IPR043461">
    <property type="entry name" value="LpxH-like"/>
</dbReference>
<dbReference type="PATRIC" id="fig|1245469.3.peg.3572"/>
<dbReference type="KEGG" id="aol:S58_35020"/>
<protein>
    <submittedName>
        <fullName evidence="1">Unnamed protein product</fullName>
    </submittedName>
</protein>
<dbReference type="STRING" id="1245469.S58_35020"/>
<dbReference type="HOGENOM" id="CLU_525715_0_0_5"/>
<gene>
    <name evidence="1" type="ORF">S58_35020</name>
</gene>
<dbReference type="PANTHER" id="PTHR34990">
    <property type="entry name" value="UDP-2,3-DIACYLGLUCOSAMINE HYDROLASE-RELATED"/>
    <property type="match status" value="1"/>
</dbReference>
<reference evidence="1 2" key="1">
    <citation type="journal article" date="2013" name="Appl. Environ. Microbiol.">
        <title>Genome analysis suggests that the soil oligotrophic bacterium Agromonas oligotrophica (Bradyrhizobium oligotrophicum) is a nitrogen-fixing symbiont of Aeschynomene indica.</title>
        <authorList>
            <person name="Okubo T."/>
            <person name="Fukushima S."/>
            <person name="Itakura M."/>
            <person name="Oshima K."/>
            <person name="Longtonglang A."/>
            <person name="Teaumroong N."/>
            <person name="Mitsui H."/>
            <person name="Hattori M."/>
            <person name="Hattori R."/>
            <person name="Hattori T."/>
            <person name="Minamisawa K."/>
        </authorList>
    </citation>
    <scope>NUCLEOTIDE SEQUENCE [LARGE SCALE GENOMIC DNA]</scope>
    <source>
        <strain evidence="1 2">S58</strain>
    </source>
</reference>
<name>M4ZT74_9BRAD</name>
<dbReference type="AlphaFoldDB" id="M4ZT74"/>
<keyword evidence="2" id="KW-1185">Reference proteome</keyword>
<dbReference type="EMBL" id="AP012603">
    <property type="protein sequence ID" value="BAM89495.1"/>
    <property type="molecule type" value="Genomic_DNA"/>
</dbReference>
<dbReference type="RefSeq" id="WP_015666607.1">
    <property type="nucleotide sequence ID" value="NC_020453.1"/>
</dbReference>
<sequence>MRSVFIISDLHLGGAYPDPPTAGARGFRLCTRADAIAQFVAERTAAIADSGPSEIVLNGDTVDFLAECDRPPPAAATWSSFTADPQAAAEKFKSIVRRDRQVFEALSAYLDAGGRLTVLLGNHDIELSLPAIRDALRTALGVKAHHDFEFLFDGEAYIVGDALIEHGNRYDAWNQVDYDALRHVRSFQSRRLPIPEDYAFGPPPGSDMVTTVINPIKVDYPFIDLLKPETEAVVPMLLALEPGFRAQIGKVAMLLARSRRHGLRDAVTPRLGSDISANSPLRALEGDNLAAGAYRGGLGGDIATGGPAEQPPRADAEQALKLTLSAALGSENAAAFLRDIDSQVAAIDPLAAISTDISAGETVRRVFGFAALLFGRSSKPYTTRLPALLEAIRALQNTQAFDQDKETATEYLNAATDLAAKGGFRYVVFGHTHLAKRVPLANGGLYLNSGTWADVLRFPAETFRSESEALTALETFVDHMKSGDFSPYTVFTPTYVHLQVGTDGKVASAELLPFTARSAQ</sequence>
<proteinExistence type="predicted"/>
<dbReference type="InterPro" id="IPR029052">
    <property type="entry name" value="Metallo-depent_PP-like"/>
</dbReference>
<dbReference type="SUPFAM" id="SSF56300">
    <property type="entry name" value="Metallo-dependent phosphatases"/>
    <property type="match status" value="1"/>
</dbReference>